<dbReference type="InterPro" id="IPR041426">
    <property type="entry name" value="Mos1_HTH"/>
</dbReference>
<dbReference type="Proteomes" id="UP000887159">
    <property type="component" value="Unassembled WGS sequence"/>
</dbReference>
<evidence type="ECO:0000313" key="3">
    <source>
        <dbReference type="Proteomes" id="UP000887159"/>
    </source>
</evidence>
<reference evidence="2" key="1">
    <citation type="submission" date="2020-08" db="EMBL/GenBank/DDBJ databases">
        <title>Multicomponent nature underlies the extraordinary mechanical properties of spider dragline silk.</title>
        <authorList>
            <person name="Kono N."/>
            <person name="Nakamura H."/>
            <person name="Mori M."/>
            <person name="Yoshida Y."/>
            <person name="Ohtoshi R."/>
            <person name="Malay A.D."/>
            <person name="Moran D.A.P."/>
            <person name="Tomita M."/>
            <person name="Numata K."/>
            <person name="Arakawa K."/>
        </authorList>
    </citation>
    <scope>NUCLEOTIDE SEQUENCE</scope>
</reference>
<protein>
    <recommendedName>
        <fullName evidence="1">Mos1 transposase HTH domain-containing protein</fullName>
    </recommendedName>
</protein>
<dbReference type="Gene3D" id="1.10.10.1450">
    <property type="match status" value="1"/>
</dbReference>
<sequence length="95" mass="11124">MGLEAILTKKDYGELWISSDSRSSLQHLNKWKLIGDKAIVSYRVLKMEVKKEKIRYILQFFFDKGENANQVAGLVNGVYGTVAANYVQFWFRRFR</sequence>
<organism evidence="2 3">
    <name type="scientific">Trichonephila clavipes</name>
    <name type="common">Golden silk orbweaver</name>
    <name type="synonym">Nephila clavipes</name>
    <dbReference type="NCBI Taxonomy" id="2585209"/>
    <lineage>
        <taxon>Eukaryota</taxon>
        <taxon>Metazoa</taxon>
        <taxon>Ecdysozoa</taxon>
        <taxon>Arthropoda</taxon>
        <taxon>Chelicerata</taxon>
        <taxon>Arachnida</taxon>
        <taxon>Araneae</taxon>
        <taxon>Araneomorphae</taxon>
        <taxon>Entelegynae</taxon>
        <taxon>Araneoidea</taxon>
        <taxon>Nephilidae</taxon>
        <taxon>Trichonephila</taxon>
    </lineage>
</organism>
<dbReference type="AlphaFoldDB" id="A0A8X6VVB7"/>
<feature type="domain" description="Mos1 transposase HTH" evidence="1">
    <location>
        <begin position="51"/>
        <end position="95"/>
    </location>
</feature>
<evidence type="ECO:0000313" key="2">
    <source>
        <dbReference type="EMBL" id="GFY23197.1"/>
    </source>
</evidence>
<comment type="caution">
    <text evidence="2">The sequence shown here is derived from an EMBL/GenBank/DDBJ whole genome shotgun (WGS) entry which is preliminary data.</text>
</comment>
<proteinExistence type="predicted"/>
<gene>
    <name evidence="2" type="ORF">TNCV_3764371</name>
</gene>
<evidence type="ECO:0000259" key="1">
    <source>
        <dbReference type="Pfam" id="PF17906"/>
    </source>
</evidence>
<keyword evidence="3" id="KW-1185">Reference proteome</keyword>
<dbReference type="EMBL" id="BMAU01021362">
    <property type="protein sequence ID" value="GFY23197.1"/>
    <property type="molecule type" value="Genomic_DNA"/>
</dbReference>
<name>A0A8X6VVB7_TRICX</name>
<dbReference type="Pfam" id="PF17906">
    <property type="entry name" value="HTH_48"/>
    <property type="match status" value="1"/>
</dbReference>
<accession>A0A8X6VVB7</accession>